<gene>
    <name evidence="8" type="ORF">BAE44_0024745</name>
</gene>
<dbReference type="InterPro" id="IPR003657">
    <property type="entry name" value="WRKY_dom"/>
</dbReference>
<sequence>MDCKSSSSSSSLTLPPCGHGPEMMETMRRQQELVMQLRALVLPLLHGIDDTSADIAVQLFDDVIGCNISVASKLEAGCLLMWSTGAGSGGGPAVELVDDKSLVLRTNNSTTTGDRTEEHAKPNSVGQKRRSYYRCAYRERNCLATKTIEQHKLNEGTSSSAMASEEIPKYIVVYYGDHTCQDHSIISTVQPPQLVNRDVQNEEMAQITTDAQEPEADLDLPALLDVFDNYLINWDDWKL</sequence>
<evidence type="ECO:0000256" key="5">
    <source>
        <dbReference type="ARBA" id="ARBA00023242"/>
    </source>
</evidence>
<evidence type="ECO:0000313" key="9">
    <source>
        <dbReference type="Proteomes" id="UP000095767"/>
    </source>
</evidence>
<dbReference type="EMBL" id="LWDX02070715">
    <property type="protein sequence ID" value="OEL14238.1"/>
    <property type="molecule type" value="Genomic_DNA"/>
</dbReference>
<evidence type="ECO:0000259" key="7">
    <source>
        <dbReference type="SMART" id="SM00774"/>
    </source>
</evidence>
<dbReference type="GO" id="GO:0005634">
    <property type="term" value="C:nucleus"/>
    <property type="evidence" value="ECO:0007669"/>
    <property type="project" value="UniProtKB-SubCell"/>
</dbReference>
<keyword evidence="3" id="KW-0238">DNA-binding</keyword>
<keyword evidence="2" id="KW-0805">Transcription regulation</keyword>
<evidence type="ECO:0000256" key="4">
    <source>
        <dbReference type="ARBA" id="ARBA00023163"/>
    </source>
</evidence>
<dbReference type="SUPFAM" id="SSF118290">
    <property type="entry name" value="WRKY DNA-binding domain"/>
    <property type="match status" value="1"/>
</dbReference>
<comment type="caution">
    <text evidence="8">The sequence shown here is derived from an EMBL/GenBank/DDBJ whole genome shotgun (WGS) entry which is preliminary data.</text>
</comment>
<dbReference type="InterPro" id="IPR036576">
    <property type="entry name" value="WRKY_dom_sf"/>
</dbReference>
<dbReference type="GO" id="GO:0003700">
    <property type="term" value="F:DNA-binding transcription factor activity"/>
    <property type="evidence" value="ECO:0007669"/>
    <property type="project" value="InterPro"/>
</dbReference>
<keyword evidence="4" id="KW-0804">Transcription</keyword>
<evidence type="ECO:0000313" key="8">
    <source>
        <dbReference type="EMBL" id="OEL14238.1"/>
    </source>
</evidence>
<evidence type="ECO:0000256" key="6">
    <source>
        <dbReference type="SAM" id="MobiDB-lite"/>
    </source>
</evidence>
<dbReference type="Proteomes" id="UP000095767">
    <property type="component" value="Unassembled WGS sequence"/>
</dbReference>
<name>A0A1E5UN45_9POAL</name>
<dbReference type="SMART" id="SM00774">
    <property type="entry name" value="WRKY"/>
    <property type="match status" value="1"/>
</dbReference>
<dbReference type="GO" id="GO:0043565">
    <property type="term" value="F:sequence-specific DNA binding"/>
    <property type="evidence" value="ECO:0007669"/>
    <property type="project" value="InterPro"/>
</dbReference>
<feature type="region of interest" description="Disordered" evidence="6">
    <location>
        <begin position="1"/>
        <end position="22"/>
    </location>
</feature>
<dbReference type="Pfam" id="PF03106">
    <property type="entry name" value="WRKY"/>
    <property type="match status" value="1"/>
</dbReference>
<protein>
    <recommendedName>
        <fullName evidence="7">WRKY domain-containing protein</fullName>
    </recommendedName>
</protein>
<organism evidence="8 9">
    <name type="scientific">Dichanthelium oligosanthes</name>
    <dbReference type="NCBI Taxonomy" id="888268"/>
    <lineage>
        <taxon>Eukaryota</taxon>
        <taxon>Viridiplantae</taxon>
        <taxon>Streptophyta</taxon>
        <taxon>Embryophyta</taxon>
        <taxon>Tracheophyta</taxon>
        <taxon>Spermatophyta</taxon>
        <taxon>Magnoliopsida</taxon>
        <taxon>Liliopsida</taxon>
        <taxon>Poales</taxon>
        <taxon>Poaceae</taxon>
        <taxon>PACMAD clade</taxon>
        <taxon>Panicoideae</taxon>
        <taxon>Panicodae</taxon>
        <taxon>Paniceae</taxon>
        <taxon>Dichantheliinae</taxon>
        <taxon>Dichanthelium</taxon>
    </lineage>
</organism>
<comment type="subcellular location">
    <subcellularLocation>
        <location evidence="1">Nucleus</location>
    </subcellularLocation>
</comment>
<dbReference type="AlphaFoldDB" id="A0A1E5UN45"/>
<dbReference type="OrthoDB" id="2021064at2759"/>
<accession>A0A1E5UN45</accession>
<proteinExistence type="predicted"/>
<reference evidence="8 9" key="1">
    <citation type="submission" date="2016-09" db="EMBL/GenBank/DDBJ databases">
        <title>The draft genome of Dichanthelium oligosanthes: A C3 panicoid grass species.</title>
        <authorList>
            <person name="Studer A.J."/>
            <person name="Schnable J.C."/>
            <person name="Brutnell T.P."/>
        </authorList>
    </citation>
    <scope>NUCLEOTIDE SEQUENCE [LARGE SCALE GENOMIC DNA]</scope>
    <source>
        <strain evidence="9">cv. Kellogg 1175</strain>
        <tissue evidence="8">Leaf</tissue>
    </source>
</reference>
<feature type="compositionally biased region" description="Low complexity" evidence="6">
    <location>
        <begin position="1"/>
        <end position="11"/>
    </location>
</feature>
<keyword evidence="5" id="KW-0539">Nucleus</keyword>
<evidence type="ECO:0000256" key="2">
    <source>
        <dbReference type="ARBA" id="ARBA00023015"/>
    </source>
</evidence>
<evidence type="ECO:0000256" key="1">
    <source>
        <dbReference type="ARBA" id="ARBA00004123"/>
    </source>
</evidence>
<dbReference type="Gene3D" id="2.20.25.80">
    <property type="entry name" value="WRKY domain"/>
    <property type="match status" value="1"/>
</dbReference>
<feature type="domain" description="WRKY" evidence="7">
    <location>
        <begin position="126"/>
        <end position="182"/>
    </location>
</feature>
<keyword evidence="9" id="KW-1185">Reference proteome</keyword>
<evidence type="ECO:0000256" key="3">
    <source>
        <dbReference type="ARBA" id="ARBA00023125"/>
    </source>
</evidence>